<keyword evidence="3" id="KW-1185">Reference proteome</keyword>
<evidence type="ECO:0000313" key="2">
    <source>
        <dbReference type="EMBL" id="EFG06491.1"/>
    </source>
</evidence>
<sequence length="33" mass="3736">MKHKRLPIGNSQSWARPAHSPQVDGVRTGRVRL</sequence>
<gene>
    <name evidence="2" type="ORF">SCLAV_1412</name>
</gene>
<evidence type="ECO:0000313" key="3">
    <source>
        <dbReference type="Proteomes" id="UP000002357"/>
    </source>
</evidence>
<feature type="region of interest" description="Disordered" evidence="1">
    <location>
        <begin position="1"/>
        <end position="33"/>
    </location>
</feature>
<dbReference type="EMBL" id="CM000913">
    <property type="protein sequence ID" value="EFG06491.1"/>
    <property type="molecule type" value="Genomic_DNA"/>
</dbReference>
<organism evidence="2 3">
    <name type="scientific">Streptomyces clavuligerus</name>
    <dbReference type="NCBI Taxonomy" id="1901"/>
    <lineage>
        <taxon>Bacteria</taxon>
        <taxon>Bacillati</taxon>
        <taxon>Actinomycetota</taxon>
        <taxon>Actinomycetes</taxon>
        <taxon>Kitasatosporales</taxon>
        <taxon>Streptomycetaceae</taxon>
        <taxon>Streptomyces</taxon>
    </lineage>
</organism>
<protein>
    <submittedName>
        <fullName evidence="2">Uncharacterized protein</fullName>
    </submittedName>
</protein>
<proteinExistence type="predicted"/>
<dbReference type="Proteomes" id="UP000002357">
    <property type="component" value="Chromosome"/>
</dbReference>
<accession>E2Q0U8</accession>
<evidence type="ECO:0000256" key="1">
    <source>
        <dbReference type="SAM" id="MobiDB-lite"/>
    </source>
</evidence>
<name>E2Q0U8_STRCL</name>
<reference evidence="2 3" key="1">
    <citation type="journal article" date="2010" name="Genome Biol. Evol.">
        <title>The sequence of a 1.8-mb bacterial linear plasmid reveals a rich evolutionary reservoir of secondary metabolic pathways.</title>
        <authorList>
            <person name="Medema M.H."/>
            <person name="Trefzer A."/>
            <person name="Kovalchuk A."/>
            <person name="van den Berg M."/>
            <person name="Mueller U."/>
            <person name="Heijne W."/>
            <person name="Wu L."/>
            <person name="Alam M.T."/>
            <person name="Ronning C.M."/>
            <person name="Nierman W.C."/>
            <person name="Bovenberg R.A.L."/>
            <person name="Breitling R."/>
            <person name="Takano E."/>
        </authorList>
    </citation>
    <scope>NUCLEOTIDE SEQUENCE [LARGE SCALE GENOMIC DNA]</scope>
    <source>
        <strain evidence="3">ATCC 27064 / DSM 738 / JCM 4710 / NBRC 13307 / NCIMB 12785 / NRRL 3585 / VKM Ac-602</strain>
    </source>
</reference>
<dbReference type="AlphaFoldDB" id="E2Q0U8"/>